<dbReference type="RefSeq" id="WP_093244160.1">
    <property type="nucleotide sequence ID" value="NZ_FNQF01000005.1"/>
</dbReference>
<sequence length="230" mass="26980">MKYLNLLLALLFLISCQENQKKEAEKQQIETQSLIENNEKSILHSIAEAHGFKNWDKISSLEYTFNIDRGGRHMERNWIWNPKTGEVEMMIDAQKTKFNTNNVDDDLAEAHQKFINDKYWLLFPFQLVWDDGFSHEIKENIKAPISGDESTQVTIQYNKNDGYTPGDKYKIYVNNSNQIQEWGYYPGGQDEPATETTWEDYTTQKGLKISQMHQNKDASFKLYFTDLKIN</sequence>
<evidence type="ECO:0000313" key="2">
    <source>
        <dbReference type="Proteomes" id="UP000198820"/>
    </source>
</evidence>
<dbReference type="EMBL" id="FNQF01000005">
    <property type="protein sequence ID" value="SEA42135.1"/>
    <property type="molecule type" value="Genomic_DNA"/>
</dbReference>
<organism evidence="1 2">
    <name type="scientific">Psychroflexus halocasei</name>
    <dbReference type="NCBI Taxonomy" id="908615"/>
    <lineage>
        <taxon>Bacteria</taxon>
        <taxon>Pseudomonadati</taxon>
        <taxon>Bacteroidota</taxon>
        <taxon>Flavobacteriia</taxon>
        <taxon>Flavobacteriales</taxon>
        <taxon>Flavobacteriaceae</taxon>
        <taxon>Psychroflexus</taxon>
    </lineage>
</organism>
<dbReference type="PROSITE" id="PS51257">
    <property type="entry name" value="PROKAR_LIPOPROTEIN"/>
    <property type="match status" value="1"/>
</dbReference>
<dbReference type="AlphaFoldDB" id="A0A1H4B1R8"/>
<dbReference type="STRING" id="908615.SAMN05421540_105233"/>
<gene>
    <name evidence="1" type="ORF">SAMN05421540_105233</name>
</gene>
<evidence type="ECO:0000313" key="1">
    <source>
        <dbReference type="EMBL" id="SEA42135.1"/>
    </source>
</evidence>
<keyword evidence="2" id="KW-1185">Reference proteome</keyword>
<name>A0A1H4B1R8_9FLAO</name>
<protein>
    <submittedName>
        <fullName evidence="1">Uncharacterized protein</fullName>
    </submittedName>
</protein>
<accession>A0A1H4B1R8</accession>
<reference evidence="1 2" key="1">
    <citation type="submission" date="2016-10" db="EMBL/GenBank/DDBJ databases">
        <authorList>
            <person name="de Groot N.N."/>
        </authorList>
    </citation>
    <scope>NUCLEOTIDE SEQUENCE [LARGE SCALE GENOMIC DNA]</scope>
    <source>
        <strain evidence="1 2">DSM 23581</strain>
    </source>
</reference>
<proteinExistence type="predicted"/>
<dbReference type="Proteomes" id="UP000198820">
    <property type="component" value="Unassembled WGS sequence"/>
</dbReference>